<comment type="similarity">
    <text evidence="1">Belongs to the glycosyltransferase 32 family.</text>
</comment>
<reference evidence="2 3" key="1">
    <citation type="submission" date="2015-01" db="EMBL/GenBank/DDBJ databases">
        <title>The Genome Sequence of Exophiala mesophila CBS40295.</title>
        <authorList>
            <consortium name="The Broad Institute Genomics Platform"/>
            <person name="Cuomo C."/>
            <person name="de Hoog S."/>
            <person name="Gorbushina A."/>
            <person name="Stielow B."/>
            <person name="Teixiera M."/>
            <person name="Abouelleil A."/>
            <person name="Chapman S.B."/>
            <person name="Priest M."/>
            <person name="Young S.K."/>
            <person name="Wortman J."/>
            <person name="Nusbaum C."/>
            <person name="Birren B."/>
        </authorList>
    </citation>
    <scope>NUCLEOTIDE SEQUENCE [LARGE SCALE GENOMIC DNA]</scope>
    <source>
        <strain evidence="2 3">CBS 40295</strain>
    </source>
</reference>
<proteinExistence type="inferred from homology"/>
<dbReference type="InterPro" id="IPR039367">
    <property type="entry name" value="Och1-like"/>
</dbReference>
<dbReference type="GeneID" id="27326292"/>
<dbReference type="InterPro" id="IPR029044">
    <property type="entry name" value="Nucleotide-diphossugar_trans"/>
</dbReference>
<dbReference type="AlphaFoldDB" id="A0A0D1WIV9"/>
<protein>
    <recommendedName>
        <fullName evidence="4">Initiation-specific alpha-1,6-mannosyltransferase</fullName>
    </recommendedName>
</protein>
<dbReference type="GO" id="GO:0000009">
    <property type="term" value="F:alpha-1,6-mannosyltransferase activity"/>
    <property type="evidence" value="ECO:0007669"/>
    <property type="project" value="InterPro"/>
</dbReference>
<sequence length="219" mass="24952">MVENIFKNVPDVVYAYHLLPLPILKADFFRYLILLHEGGTYTDIDTEALKPIKTWTKHGARQLNTNVSIVIGVEADPDREDWRQWYARRLQFCQWTIHSKPGHPILVEVVARITELTLAMHREGRLSAAESMDEILNHTGPGIWTDAIFAYFNIAPRQGPINNNTFFNLREPKVVDDVLVLPITSFSPGMGFPGSEATDHPLAYVRHAFGGSWRTKIEE</sequence>
<evidence type="ECO:0000256" key="1">
    <source>
        <dbReference type="ARBA" id="ARBA00009003"/>
    </source>
</evidence>
<dbReference type="PANTHER" id="PTHR31834">
    <property type="entry name" value="INITIATION-SPECIFIC ALPHA-1,6-MANNOSYLTRANSFERASE"/>
    <property type="match status" value="1"/>
</dbReference>
<dbReference type="RefSeq" id="XP_016220379.1">
    <property type="nucleotide sequence ID" value="XM_016373468.1"/>
</dbReference>
<dbReference type="Pfam" id="PF04488">
    <property type="entry name" value="Gly_transf_sug"/>
    <property type="match status" value="1"/>
</dbReference>
<dbReference type="OrthoDB" id="409543at2759"/>
<dbReference type="HOGENOM" id="CLU_022381_0_1_1"/>
<evidence type="ECO:0000313" key="3">
    <source>
        <dbReference type="Proteomes" id="UP000054302"/>
    </source>
</evidence>
<dbReference type="OMA" id="WLQSGWK"/>
<dbReference type="GO" id="GO:0006487">
    <property type="term" value="P:protein N-linked glycosylation"/>
    <property type="evidence" value="ECO:0007669"/>
    <property type="project" value="TreeGrafter"/>
</dbReference>
<dbReference type="PANTHER" id="PTHR31834:SF1">
    <property type="entry name" value="INITIATION-SPECIFIC ALPHA-1,6-MANNOSYLTRANSFERASE"/>
    <property type="match status" value="1"/>
</dbReference>
<keyword evidence="3" id="KW-1185">Reference proteome</keyword>
<dbReference type="EMBL" id="KN847525">
    <property type="protein sequence ID" value="KIV88805.1"/>
    <property type="molecule type" value="Genomic_DNA"/>
</dbReference>
<dbReference type="SUPFAM" id="SSF53448">
    <property type="entry name" value="Nucleotide-diphospho-sugar transferases"/>
    <property type="match status" value="1"/>
</dbReference>
<name>A0A0D1WIV9_EXOME</name>
<evidence type="ECO:0000313" key="2">
    <source>
        <dbReference type="EMBL" id="KIV88805.1"/>
    </source>
</evidence>
<dbReference type="InterPro" id="IPR007577">
    <property type="entry name" value="GlycoTrfase_DXD_sugar-bd_CS"/>
</dbReference>
<gene>
    <name evidence="2" type="ORF">PV10_08447</name>
</gene>
<dbReference type="Gene3D" id="3.90.550.20">
    <property type="match status" value="1"/>
</dbReference>
<dbReference type="Proteomes" id="UP000054302">
    <property type="component" value="Unassembled WGS sequence"/>
</dbReference>
<evidence type="ECO:0008006" key="4">
    <source>
        <dbReference type="Google" id="ProtNLM"/>
    </source>
</evidence>
<dbReference type="GO" id="GO:0000136">
    <property type="term" value="C:mannan polymerase complex"/>
    <property type="evidence" value="ECO:0007669"/>
    <property type="project" value="TreeGrafter"/>
</dbReference>
<dbReference type="VEuPathDB" id="FungiDB:PV10_08447"/>
<dbReference type="STRING" id="212818.A0A0D1WIV9"/>
<organism evidence="2 3">
    <name type="scientific">Exophiala mesophila</name>
    <name type="common">Black yeast-like fungus</name>
    <dbReference type="NCBI Taxonomy" id="212818"/>
    <lineage>
        <taxon>Eukaryota</taxon>
        <taxon>Fungi</taxon>
        <taxon>Dikarya</taxon>
        <taxon>Ascomycota</taxon>
        <taxon>Pezizomycotina</taxon>
        <taxon>Eurotiomycetes</taxon>
        <taxon>Chaetothyriomycetidae</taxon>
        <taxon>Chaetothyriales</taxon>
        <taxon>Herpotrichiellaceae</taxon>
        <taxon>Exophiala</taxon>
    </lineage>
</organism>
<accession>A0A0D1WIV9</accession>